<proteinExistence type="predicted"/>
<keyword evidence="2" id="KW-1185">Reference proteome</keyword>
<accession>A0A915KSU7</accession>
<feature type="compositionally biased region" description="Polar residues" evidence="1">
    <location>
        <begin position="102"/>
        <end position="116"/>
    </location>
</feature>
<evidence type="ECO:0000313" key="2">
    <source>
        <dbReference type="Proteomes" id="UP000887565"/>
    </source>
</evidence>
<dbReference type="WBParaSite" id="nRc.2.0.1.t41969-RA">
    <property type="protein sequence ID" value="nRc.2.0.1.t41969-RA"/>
    <property type="gene ID" value="nRc.2.0.1.g41969"/>
</dbReference>
<evidence type="ECO:0000256" key="1">
    <source>
        <dbReference type="SAM" id="MobiDB-lite"/>
    </source>
</evidence>
<name>A0A915KSU7_ROMCU</name>
<organism evidence="2 3">
    <name type="scientific">Romanomermis culicivorax</name>
    <name type="common">Nematode worm</name>
    <dbReference type="NCBI Taxonomy" id="13658"/>
    <lineage>
        <taxon>Eukaryota</taxon>
        <taxon>Metazoa</taxon>
        <taxon>Ecdysozoa</taxon>
        <taxon>Nematoda</taxon>
        <taxon>Enoplea</taxon>
        <taxon>Dorylaimia</taxon>
        <taxon>Mermithida</taxon>
        <taxon>Mermithoidea</taxon>
        <taxon>Mermithidae</taxon>
        <taxon>Romanomermis</taxon>
    </lineage>
</organism>
<reference evidence="3" key="1">
    <citation type="submission" date="2022-11" db="UniProtKB">
        <authorList>
            <consortium name="WormBaseParasite"/>
        </authorList>
    </citation>
    <scope>IDENTIFICATION</scope>
</reference>
<protein>
    <submittedName>
        <fullName evidence="3">Uncharacterized protein</fullName>
    </submittedName>
</protein>
<dbReference type="Proteomes" id="UP000887565">
    <property type="component" value="Unplaced"/>
</dbReference>
<feature type="region of interest" description="Disordered" evidence="1">
    <location>
        <begin position="96"/>
        <end position="116"/>
    </location>
</feature>
<evidence type="ECO:0000313" key="3">
    <source>
        <dbReference type="WBParaSite" id="nRc.2.0.1.t41969-RA"/>
    </source>
</evidence>
<sequence length="116" mass="13145">MHGRKFYSSDARKMHSNVLAPSILVDIQIILENIERSPEKWERACLIGLCPENKKLKGIVTHVFTLDVPNLRYCLYNHVNVEHTTKLLGQKIHPSKLPSIKGSKQNVSSLTDDGKL</sequence>
<dbReference type="AlphaFoldDB" id="A0A915KSU7"/>